<dbReference type="SUPFAM" id="SSF118290">
    <property type="entry name" value="WRKY DNA-binding domain"/>
    <property type="match status" value="1"/>
</dbReference>
<organism evidence="7 8">
    <name type="scientific">Coptis chinensis</name>
    <dbReference type="NCBI Taxonomy" id="261450"/>
    <lineage>
        <taxon>Eukaryota</taxon>
        <taxon>Viridiplantae</taxon>
        <taxon>Streptophyta</taxon>
        <taxon>Embryophyta</taxon>
        <taxon>Tracheophyta</taxon>
        <taxon>Spermatophyta</taxon>
        <taxon>Magnoliopsida</taxon>
        <taxon>Ranunculales</taxon>
        <taxon>Ranunculaceae</taxon>
        <taxon>Coptidoideae</taxon>
        <taxon>Coptis</taxon>
    </lineage>
</organism>
<dbReference type="GO" id="GO:0005634">
    <property type="term" value="C:nucleus"/>
    <property type="evidence" value="ECO:0007669"/>
    <property type="project" value="UniProtKB-SubCell"/>
</dbReference>
<dbReference type="PANTHER" id="PTHR31221:SF361">
    <property type="entry name" value="WRKY DOMAIN-CONTAINING PROTEIN"/>
    <property type="match status" value="1"/>
</dbReference>
<dbReference type="InterPro" id="IPR044810">
    <property type="entry name" value="WRKY_plant"/>
</dbReference>
<dbReference type="SMART" id="SM00774">
    <property type="entry name" value="WRKY"/>
    <property type="match status" value="1"/>
</dbReference>
<name>A0A835LFR3_9MAGN</name>
<dbReference type="PROSITE" id="PS50811">
    <property type="entry name" value="WRKY"/>
    <property type="match status" value="1"/>
</dbReference>
<dbReference type="InterPro" id="IPR036576">
    <property type="entry name" value="WRKY_dom_sf"/>
</dbReference>
<evidence type="ECO:0000313" key="7">
    <source>
        <dbReference type="EMBL" id="KAF9590199.1"/>
    </source>
</evidence>
<dbReference type="GO" id="GO:0043565">
    <property type="term" value="F:sequence-specific DNA binding"/>
    <property type="evidence" value="ECO:0007669"/>
    <property type="project" value="InterPro"/>
</dbReference>
<dbReference type="InterPro" id="IPR003657">
    <property type="entry name" value="WRKY_dom"/>
</dbReference>
<keyword evidence="3" id="KW-0238">DNA-binding</keyword>
<accession>A0A835LFR3</accession>
<comment type="caution">
    <text evidence="7">The sequence shown here is derived from an EMBL/GenBank/DDBJ whole genome shotgun (WGS) entry which is preliminary data.</text>
</comment>
<dbReference type="Proteomes" id="UP000631114">
    <property type="component" value="Unassembled WGS sequence"/>
</dbReference>
<evidence type="ECO:0000259" key="6">
    <source>
        <dbReference type="PROSITE" id="PS50811"/>
    </source>
</evidence>
<evidence type="ECO:0000256" key="2">
    <source>
        <dbReference type="ARBA" id="ARBA00023015"/>
    </source>
</evidence>
<keyword evidence="5" id="KW-0539">Nucleus</keyword>
<evidence type="ECO:0000256" key="4">
    <source>
        <dbReference type="ARBA" id="ARBA00023163"/>
    </source>
</evidence>
<evidence type="ECO:0000256" key="1">
    <source>
        <dbReference type="ARBA" id="ARBA00004123"/>
    </source>
</evidence>
<evidence type="ECO:0000256" key="3">
    <source>
        <dbReference type="ARBA" id="ARBA00023125"/>
    </source>
</evidence>
<feature type="domain" description="WRKY" evidence="6">
    <location>
        <begin position="125"/>
        <end position="156"/>
    </location>
</feature>
<dbReference type="Pfam" id="PF03106">
    <property type="entry name" value="WRKY"/>
    <property type="match status" value="1"/>
</dbReference>
<keyword evidence="4" id="KW-0804">Transcription</keyword>
<dbReference type="AlphaFoldDB" id="A0A835LFR3"/>
<reference evidence="7 8" key="1">
    <citation type="submission" date="2020-10" db="EMBL/GenBank/DDBJ databases">
        <title>The Coptis chinensis genome and diversification of protoberbering-type alkaloids.</title>
        <authorList>
            <person name="Wang B."/>
            <person name="Shu S."/>
            <person name="Song C."/>
            <person name="Liu Y."/>
        </authorList>
    </citation>
    <scope>NUCLEOTIDE SEQUENCE [LARGE SCALE GENOMIC DNA]</scope>
    <source>
        <strain evidence="7">HL-2020</strain>
        <tissue evidence="7">Leaf</tissue>
    </source>
</reference>
<proteinExistence type="predicted"/>
<protein>
    <recommendedName>
        <fullName evidence="6">WRKY domain-containing protein</fullName>
    </recommendedName>
</protein>
<dbReference type="GO" id="GO:0003700">
    <property type="term" value="F:DNA-binding transcription factor activity"/>
    <property type="evidence" value="ECO:0007669"/>
    <property type="project" value="InterPro"/>
</dbReference>
<keyword evidence="8" id="KW-1185">Reference proteome</keyword>
<dbReference type="PANTHER" id="PTHR31221">
    <property type="entry name" value="WRKY TRANSCRIPTION FACTOR PROTEIN 1-RELATED"/>
    <property type="match status" value="1"/>
</dbReference>
<dbReference type="EMBL" id="JADFTS010000009">
    <property type="protein sequence ID" value="KAF9590199.1"/>
    <property type="molecule type" value="Genomic_DNA"/>
</dbReference>
<dbReference type="Gene3D" id="2.20.25.80">
    <property type="entry name" value="WRKY domain"/>
    <property type="match status" value="1"/>
</dbReference>
<comment type="subcellular location">
    <subcellularLocation>
        <location evidence="1">Nucleus</location>
    </subcellularLocation>
</comment>
<evidence type="ECO:0000313" key="8">
    <source>
        <dbReference type="Proteomes" id="UP000631114"/>
    </source>
</evidence>
<evidence type="ECO:0000256" key="5">
    <source>
        <dbReference type="ARBA" id="ARBA00023242"/>
    </source>
</evidence>
<dbReference type="OrthoDB" id="1936515at2759"/>
<gene>
    <name evidence="7" type="ORF">IFM89_031854</name>
</gene>
<sequence length="220" mass="24803">MVFVEAALLKGIIVFIGEWGSTVVGHCRICWICFYWDVCACYGKDRVELLVLLSHAVYVLMHGRFLGEDREENSICRDKELQFQQTELSFALYGLGPVNVCRGHGRMDIDGGNMARRLPLFGRCRSYYRCTSQKCTVKKRVEISFQNPSILITTYEEGNITTIARKHVLRGNASRLLANPMFTSTPGGPSFHQELLMQLICSKGHGAWSNAATSYGHKNK</sequence>
<keyword evidence="2" id="KW-0805">Transcription regulation</keyword>